<evidence type="ECO:0000313" key="17">
    <source>
        <dbReference type="Proteomes" id="UP001347796"/>
    </source>
</evidence>
<dbReference type="GO" id="GO:0005525">
    <property type="term" value="F:GTP binding"/>
    <property type="evidence" value="ECO:0007669"/>
    <property type="project" value="UniProtKB-KW"/>
</dbReference>
<feature type="domain" description="Guanylate cyclase" evidence="15">
    <location>
        <begin position="451"/>
        <end position="581"/>
    </location>
</feature>
<reference evidence="16 17" key="1">
    <citation type="submission" date="2024-01" db="EMBL/GenBank/DDBJ databases">
        <title>The genome of the rayed Mediterranean limpet Patella caerulea (Linnaeus, 1758).</title>
        <authorList>
            <person name="Anh-Thu Weber A."/>
            <person name="Halstead-Nussloch G."/>
        </authorList>
    </citation>
    <scope>NUCLEOTIDE SEQUENCE [LARGE SCALE GENOMIC DNA]</scope>
    <source>
        <strain evidence="16">AATW-2023a</strain>
        <tissue evidence="16">Whole specimen</tissue>
    </source>
</reference>
<dbReference type="PROSITE" id="PS00452">
    <property type="entry name" value="GUANYLATE_CYCLASE_1"/>
    <property type="match status" value="1"/>
</dbReference>
<sequence>MKSSKVHSSCEISGSVRTVSIATLASLTKDVEQDVKKPSSGSLASKFASFWRNNNLTNTGKRMQMLKMLLLTIVPTVALVVMCVIDVSNVSAQTIAGKEVHDMVQLSTEVGKLIHYLQRERGYSSLHVVSDGQAKILTRALLSDSYKRTTEVLNTMSRWPGETNTRFAKFPTKKAFADYLIEHRKTVEDDGSAISGMRRELRFYSSVVTEFINWLYSAIQFSNSGNDWRKLVAYQLLLTGKNDMGIERTLGSIFYIKGHFEEFQDFEWYFAERSMGKGNFIASTLFSPNVAEMFQARLSNDRNNVTYHIEQMRQQISLNNHSFIQGSLQMSFWWFQNMSNYLDMLFDVQLSLADNIVKSINQDLASDTKSISISVSILCLVVVICPVIILSVRTLVSDIQKYAFSLADQTKQLSKERLRTESLLYQMLPRPVADQLKSNKSVDAETYEEVTIFFSDIVGFTSISAACSPMEVVGLLNTLYLCFDTRLELYDVYKVETIGDAYMVASGVPNRNGRRHVSEVATMSLDLAHHVTHLEIPHLPDTLLRLRAGVHTGPVVAGVVGSKMPRYCLFGDSVNTASRMESTGQADRIQLSWITQAILQQIGGFKTVKRGVVEVKGKGHMETYWLLNKDGFEDSLVCMPDCHKLSTAEYRRISEVKE</sequence>
<accession>A0AAN8PLK0</accession>
<evidence type="ECO:0000256" key="5">
    <source>
        <dbReference type="ARBA" id="ARBA00022741"/>
    </source>
</evidence>
<dbReference type="InterPro" id="IPR013587">
    <property type="entry name" value="Nitrate/nitrite_sensing"/>
</dbReference>
<evidence type="ECO:0000256" key="14">
    <source>
        <dbReference type="SAM" id="Phobius"/>
    </source>
</evidence>
<evidence type="ECO:0000256" key="12">
    <source>
        <dbReference type="ARBA" id="ARBA00023293"/>
    </source>
</evidence>
<evidence type="ECO:0000256" key="1">
    <source>
        <dbReference type="ARBA" id="ARBA00004479"/>
    </source>
</evidence>
<keyword evidence="17" id="KW-1185">Reference proteome</keyword>
<evidence type="ECO:0000256" key="7">
    <source>
        <dbReference type="ARBA" id="ARBA00023134"/>
    </source>
</evidence>
<keyword evidence="9" id="KW-0675">Receptor</keyword>
<gene>
    <name evidence="16" type="ORF">SNE40_015689</name>
</gene>
<keyword evidence="8 14" id="KW-0472">Membrane</keyword>
<dbReference type="InterPro" id="IPR011645">
    <property type="entry name" value="HNOB_dom_associated"/>
</dbReference>
<keyword evidence="11 13" id="KW-0456">Lyase</keyword>
<dbReference type="PANTHER" id="PTHR11920:SF501">
    <property type="entry name" value="GUANYLATE CYCLASE 32E"/>
    <property type="match status" value="1"/>
</dbReference>
<evidence type="ECO:0000256" key="13">
    <source>
        <dbReference type="RuleBase" id="RU000405"/>
    </source>
</evidence>
<dbReference type="AlphaFoldDB" id="A0AAN8PLK0"/>
<comment type="caution">
    <text evidence="16">The sequence shown here is derived from an EMBL/GenBank/DDBJ whole genome shotgun (WGS) entry which is preliminary data.</text>
</comment>
<proteinExistence type="inferred from homology"/>
<evidence type="ECO:0000256" key="8">
    <source>
        <dbReference type="ARBA" id="ARBA00023136"/>
    </source>
</evidence>
<dbReference type="Pfam" id="PF08376">
    <property type="entry name" value="NIT"/>
    <property type="match status" value="1"/>
</dbReference>
<keyword evidence="4" id="KW-0732">Signal</keyword>
<keyword evidence="5" id="KW-0547">Nucleotide-binding</keyword>
<evidence type="ECO:0000256" key="2">
    <source>
        <dbReference type="ARBA" id="ARBA00012202"/>
    </source>
</evidence>
<feature type="transmembrane region" description="Helical" evidence="14">
    <location>
        <begin position="68"/>
        <end position="88"/>
    </location>
</feature>
<dbReference type="SUPFAM" id="SSF55073">
    <property type="entry name" value="Nucleotide cyclase"/>
    <property type="match status" value="1"/>
</dbReference>
<dbReference type="Pfam" id="PF00211">
    <property type="entry name" value="Guanylate_cyc"/>
    <property type="match status" value="1"/>
</dbReference>
<protein>
    <recommendedName>
        <fullName evidence="2">guanylate cyclase</fullName>
        <ecNumber evidence="2">4.6.1.2</ecNumber>
    </recommendedName>
</protein>
<dbReference type="EMBL" id="JAZGQO010000010">
    <property type="protein sequence ID" value="KAK6177628.1"/>
    <property type="molecule type" value="Genomic_DNA"/>
</dbReference>
<keyword evidence="10" id="KW-0325">Glycoprotein</keyword>
<comment type="subcellular location">
    <subcellularLocation>
        <location evidence="1">Membrane</location>
        <topology evidence="1">Single-pass type I membrane protein</topology>
    </subcellularLocation>
</comment>
<dbReference type="InterPro" id="IPR001054">
    <property type="entry name" value="A/G_cyclase"/>
</dbReference>
<dbReference type="GO" id="GO:0007168">
    <property type="term" value="P:receptor guanylyl cyclase signaling pathway"/>
    <property type="evidence" value="ECO:0007669"/>
    <property type="project" value="TreeGrafter"/>
</dbReference>
<comment type="similarity">
    <text evidence="13">Belongs to the adenylyl cyclase class-4/guanylyl cyclase family.</text>
</comment>
<dbReference type="Pfam" id="PF07701">
    <property type="entry name" value="HNOBA"/>
    <property type="match status" value="1"/>
</dbReference>
<dbReference type="GO" id="GO:0004383">
    <property type="term" value="F:guanylate cyclase activity"/>
    <property type="evidence" value="ECO:0007669"/>
    <property type="project" value="UniProtKB-EC"/>
</dbReference>
<dbReference type="PANTHER" id="PTHR11920">
    <property type="entry name" value="GUANYLYL CYCLASE"/>
    <property type="match status" value="1"/>
</dbReference>
<keyword evidence="3 14" id="KW-0812">Transmembrane</keyword>
<evidence type="ECO:0000313" key="16">
    <source>
        <dbReference type="EMBL" id="KAK6177628.1"/>
    </source>
</evidence>
<dbReference type="Proteomes" id="UP001347796">
    <property type="component" value="Unassembled WGS sequence"/>
</dbReference>
<dbReference type="SMART" id="SM00044">
    <property type="entry name" value="CYCc"/>
    <property type="match status" value="1"/>
</dbReference>
<evidence type="ECO:0000256" key="4">
    <source>
        <dbReference type="ARBA" id="ARBA00022729"/>
    </source>
</evidence>
<dbReference type="FunFam" id="3.30.70.1230:FF:000004">
    <property type="entry name" value="Guanylate cyclase"/>
    <property type="match status" value="1"/>
</dbReference>
<dbReference type="GO" id="GO:0001653">
    <property type="term" value="F:peptide receptor activity"/>
    <property type="evidence" value="ECO:0007669"/>
    <property type="project" value="TreeGrafter"/>
</dbReference>
<dbReference type="Gene3D" id="3.30.70.1230">
    <property type="entry name" value="Nucleotide cyclase"/>
    <property type="match status" value="1"/>
</dbReference>
<keyword evidence="6 14" id="KW-1133">Transmembrane helix</keyword>
<evidence type="ECO:0000259" key="15">
    <source>
        <dbReference type="PROSITE" id="PS50125"/>
    </source>
</evidence>
<evidence type="ECO:0000256" key="10">
    <source>
        <dbReference type="ARBA" id="ARBA00023180"/>
    </source>
</evidence>
<evidence type="ECO:0000256" key="9">
    <source>
        <dbReference type="ARBA" id="ARBA00023170"/>
    </source>
</evidence>
<dbReference type="EC" id="4.6.1.2" evidence="2"/>
<feature type="transmembrane region" description="Helical" evidence="14">
    <location>
        <begin position="371"/>
        <end position="392"/>
    </location>
</feature>
<evidence type="ECO:0000256" key="6">
    <source>
        <dbReference type="ARBA" id="ARBA00022989"/>
    </source>
</evidence>
<dbReference type="InterPro" id="IPR050401">
    <property type="entry name" value="Cyclic_nucleotide_synthase"/>
</dbReference>
<dbReference type="PROSITE" id="PS50125">
    <property type="entry name" value="GUANYLATE_CYCLASE_2"/>
    <property type="match status" value="1"/>
</dbReference>
<dbReference type="InterPro" id="IPR018297">
    <property type="entry name" value="A/G_cyclase_CS"/>
</dbReference>
<dbReference type="GO" id="GO:0035556">
    <property type="term" value="P:intracellular signal transduction"/>
    <property type="evidence" value="ECO:0007669"/>
    <property type="project" value="InterPro"/>
</dbReference>
<dbReference type="InterPro" id="IPR029787">
    <property type="entry name" value="Nucleotide_cyclase"/>
</dbReference>
<keyword evidence="12" id="KW-0141">cGMP biosynthesis</keyword>
<dbReference type="CDD" id="cd07302">
    <property type="entry name" value="CHD"/>
    <property type="match status" value="1"/>
</dbReference>
<organism evidence="16 17">
    <name type="scientific">Patella caerulea</name>
    <name type="common">Rayed Mediterranean limpet</name>
    <dbReference type="NCBI Taxonomy" id="87958"/>
    <lineage>
        <taxon>Eukaryota</taxon>
        <taxon>Metazoa</taxon>
        <taxon>Spiralia</taxon>
        <taxon>Lophotrochozoa</taxon>
        <taxon>Mollusca</taxon>
        <taxon>Gastropoda</taxon>
        <taxon>Patellogastropoda</taxon>
        <taxon>Patelloidea</taxon>
        <taxon>Patellidae</taxon>
        <taxon>Patella</taxon>
    </lineage>
</organism>
<name>A0AAN8PLK0_PATCE</name>
<evidence type="ECO:0000256" key="3">
    <source>
        <dbReference type="ARBA" id="ARBA00022692"/>
    </source>
</evidence>
<dbReference type="Gene3D" id="6.10.250.780">
    <property type="match status" value="1"/>
</dbReference>
<dbReference type="GO" id="GO:0005886">
    <property type="term" value="C:plasma membrane"/>
    <property type="evidence" value="ECO:0007669"/>
    <property type="project" value="TreeGrafter"/>
</dbReference>
<keyword evidence="7" id="KW-0342">GTP-binding</keyword>
<dbReference type="GO" id="GO:0004016">
    <property type="term" value="F:adenylate cyclase activity"/>
    <property type="evidence" value="ECO:0007669"/>
    <property type="project" value="TreeGrafter"/>
</dbReference>
<evidence type="ECO:0000256" key="11">
    <source>
        <dbReference type="ARBA" id="ARBA00023239"/>
    </source>
</evidence>